<reference evidence="1" key="1">
    <citation type="journal article" date="2021" name="Front. Microbiol.">
        <title>Comprehensive Comparative Genomics and Phenotyping of Methylobacterium Species.</title>
        <authorList>
            <person name="Alessa O."/>
            <person name="Ogura Y."/>
            <person name="Fujitani Y."/>
            <person name="Takami H."/>
            <person name="Hayashi T."/>
            <person name="Sahin N."/>
            <person name="Tani A."/>
        </authorList>
    </citation>
    <scope>NUCLEOTIDE SEQUENCE</scope>
    <source>
        <strain evidence="1">LMG 23639</strain>
    </source>
</reference>
<gene>
    <name evidence="1" type="ORF">AOPFMNJM_2124</name>
</gene>
<proteinExistence type="predicted"/>
<reference evidence="1" key="2">
    <citation type="submission" date="2021-08" db="EMBL/GenBank/DDBJ databases">
        <authorList>
            <person name="Tani A."/>
            <person name="Ola A."/>
            <person name="Ogura Y."/>
            <person name="Katsura K."/>
            <person name="Hayashi T."/>
        </authorList>
    </citation>
    <scope>NUCLEOTIDE SEQUENCE</scope>
    <source>
        <strain evidence="1">LMG 23639</strain>
    </source>
</reference>
<dbReference type="EMBL" id="BPQR01000035">
    <property type="protein sequence ID" value="GJE06802.1"/>
    <property type="molecule type" value="Genomic_DNA"/>
</dbReference>
<organism evidence="1 2">
    <name type="scientific">Methylobacterium jeotgali</name>
    <dbReference type="NCBI Taxonomy" id="381630"/>
    <lineage>
        <taxon>Bacteria</taxon>
        <taxon>Pseudomonadati</taxon>
        <taxon>Pseudomonadota</taxon>
        <taxon>Alphaproteobacteria</taxon>
        <taxon>Hyphomicrobiales</taxon>
        <taxon>Methylobacteriaceae</taxon>
        <taxon>Methylobacterium</taxon>
    </lineage>
</organism>
<evidence type="ECO:0000313" key="2">
    <source>
        <dbReference type="Proteomes" id="UP001055102"/>
    </source>
</evidence>
<keyword evidence="2" id="KW-1185">Reference proteome</keyword>
<dbReference type="RefSeq" id="WP_238275693.1">
    <property type="nucleotide sequence ID" value="NZ_BPQR01000035.1"/>
</dbReference>
<name>A0ABQ4SUN3_9HYPH</name>
<dbReference type="Proteomes" id="UP001055102">
    <property type="component" value="Unassembled WGS sequence"/>
</dbReference>
<evidence type="ECO:0000313" key="1">
    <source>
        <dbReference type="EMBL" id="GJE06802.1"/>
    </source>
</evidence>
<comment type="caution">
    <text evidence="1">The sequence shown here is derived from an EMBL/GenBank/DDBJ whole genome shotgun (WGS) entry which is preliminary data.</text>
</comment>
<sequence>MNAPTSPLALAQGLGRFDEAVAAAFAGAGATRHVRDRLIERVHAGGFDRMLLRSGANLPELPVAVERRAAVNSIDFAFEPLVLPGLSVAQATAYLRAVETSLSQVEAEGLDAPGPLWIDTLHHACVFSVLFQLAAHLRRRRGCDRIVLLHQGVRPEPRLDLCANLLARVHGIELVRLKLRPGWFPALARLLGPGSAVFYLTDMPRETLAPAARVRRGGMSRLELDAGGGTLRSVETVSGSAAFARRLGASHLALDYPGPGRVRIAPHDAARPARCPIEDWVFWPVLTAGATDRGVA</sequence>
<protein>
    <submittedName>
        <fullName evidence="1">Uncharacterized protein</fullName>
    </submittedName>
</protein>
<accession>A0ABQ4SUN3</accession>